<gene>
    <name evidence="2" type="ORF">J2S19_003895</name>
</gene>
<feature type="domain" description="NAD-dependent epimerase/dehydratase" evidence="1">
    <location>
        <begin position="3"/>
        <end position="228"/>
    </location>
</feature>
<keyword evidence="3" id="KW-1185">Reference proteome</keyword>
<dbReference type="PANTHER" id="PTHR43245:SF51">
    <property type="entry name" value="SHORT CHAIN DEHYDROGENASE_REDUCTASE FAMILY 42E, MEMBER 2"/>
    <property type="match status" value="1"/>
</dbReference>
<dbReference type="EMBL" id="JAUSUD010000022">
    <property type="protein sequence ID" value="MDQ0232573.1"/>
    <property type="molecule type" value="Genomic_DNA"/>
</dbReference>
<dbReference type="Proteomes" id="UP001234495">
    <property type="component" value="Unassembled WGS sequence"/>
</dbReference>
<sequence>MNVLVTGATGFLGKHLAERLVRDGHTVTGIGRNHVVGNQLINNGIIFKQADLENRQEMIRLCEKQDIVFHCGALSSPWGKYIDFYNANVLGTMNVIEGCKTNNVKRLIHVSTPSIYFAFDERRDVKESDSIPAQAVNAYAKTKYLAEQEIDKAFMEGLPTITIRPRAIFGPGDNAILPRLIKVCEKGIFPKIGDATVEIDLTYIDNVVDALILCINSNEITLGQKYNITNGETADLYELIDNVTSLLRLKVNYIKISAKSAFLIAGILEKCSIHFLNGKEPLLTRYTVSLLSQSQTLSIEKAKLELGYQPKVSIEQGINTFIEWWEEHDS</sequence>
<protein>
    <submittedName>
        <fullName evidence="2">Nucleoside-diphosphate-sugar epimerase</fullName>
    </submittedName>
</protein>
<dbReference type="InterPro" id="IPR001509">
    <property type="entry name" value="Epimerase_deHydtase"/>
</dbReference>
<dbReference type="InterPro" id="IPR036291">
    <property type="entry name" value="NAD(P)-bd_dom_sf"/>
</dbReference>
<dbReference type="PANTHER" id="PTHR43245">
    <property type="entry name" value="BIFUNCTIONAL POLYMYXIN RESISTANCE PROTEIN ARNA"/>
    <property type="match status" value="1"/>
</dbReference>
<reference evidence="2 3" key="1">
    <citation type="submission" date="2023-07" db="EMBL/GenBank/DDBJ databases">
        <title>Genomic Encyclopedia of Type Strains, Phase IV (KMG-IV): sequencing the most valuable type-strain genomes for metagenomic binning, comparative biology and taxonomic classification.</title>
        <authorList>
            <person name="Goeker M."/>
        </authorList>
    </citation>
    <scope>NUCLEOTIDE SEQUENCE [LARGE SCALE GENOMIC DNA]</scope>
    <source>
        <strain evidence="2 3">DSM 29005</strain>
    </source>
</reference>
<accession>A0ABT9ZJV2</accession>
<dbReference type="RefSeq" id="WP_307344689.1">
    <property type="nucleotide sequence ID" value="NZ_JAUSUD010000022.1"/>
</dbReference>
<evidence type="ECO:0000313" key="3">
    <source>
        <dbReference type="Proteomes" id="UP001234495"/>
    </source>
</evidence>
<name>A0ABT9ZJV2_9BACI</name>
<comment type="caution">
    <text evidence="2">The sequence shown here is derived from an EMBL/GenBank/DDBJ whole genome shotgun (WGS) entry which is preliminary data.</text>
</comment>
<proteinExistence type="predicted"/>
<dbReference type="Gene3D" id="3.40.50.720">
    <property type="entry name" value="NAD(P)-binding Rossmann-like Domain"/>
    <property type="match status" value="1"/>
</dbReference>
<dbReference type="SUPFAM" id="SSF51735">
    <property type="entry name" value="NAD(P)-binding Rossmann-fold domains"/>
    <property type="match status" value="1"/>
</dbReference>
<evidence type="ECO:0000259" key="1">
    <source>
        <dbReference type="Pfam" id="PF01370"/>
    </source>
</evidence>
<organism evidence="2 3">
    <name type="scientific">Metabacillus malikii</name>
    <dbReference type="NCBI Taxonomy" id="1504265"/>
    <lineage>
        <taxon>Bacteria</taxon>
        <taxon>Bacillati</taxon>
        <taxon>Bacillota</taxon>
        <taxon>Bacilli</taxon>
        <taxon>Bacillales</taxon>
        <taxon>Bacillaceae</taxon>
        <taxon>Metabacillus</taxon>
    </lineage>
</organism>
<evidence type="ECO:0000313" key="2">
    <source>
        <dbReference type="EMBL" id="MDQ0232573.1"/>
    </source>
</evidence>
<dbReference type="Pfam" id="PF01370">
    <property type="entry name" value="Epimerase"/>
    <property type="match status" value="1"/>
</dbReference>
<dbReference type="InterPro" id="IPR050177">
    <property type="entry name" value="Lipid_A_modif_metabolic_enz"/>
</dbReference>